<feature type="coiled-coil region" evidence="1">
    <location>
        <begin position="316"/>
        <end position="374"/>
    </location>
</feature>
<dbReference type="PATRIC" id="fig|453.4.peg.1534"/>
<feature type="compositionally biased region" description="Basic and acidic residues" evidence="2">
    <location>
        <begin position="181"/>
        <end position="193"/>
    </location>
</feature>
<evidence type="ECO:0000313" key="5">
    <source>
        <dbReference type="Proteomes" id="UP000054698"/>
    </source>
</evidence>
<dbReference type="RefSeq" id="WP_058445279.1">
    <property type="nucleotide sequence ID" value="NZ_CAAAHT010000017.1"/>
</dbReference>
<reference evidence="4 6" key="2">
    <citation type="submission" date="2018-06" db="EMBL/GenBank/DDBJ databases">
        <authorList>
            <consortium name="Pathogen Informatics"/>
            <person name="Doyle S."/>
        </authorList>
    </citation>
    <scope>NUCLEOTIDE SEQUENCE [LARGE SCALE GENOMIC DNA]</scope>
    <source>
        <strain evidence="4 6">NCTC12022</strain>
    </source>
</reference>
<evidence type="ECO:0000313" key="4">
    <source>
        <dbReference type="EMBL" id="SPX62700.1"/>
    </source>
</evidence>
<dbReference type="Proteomes" id="UP000054698">
    <property type="component" value="Unassembled WGS sequence"/>
</dbReference>
<accession>A0A0W0TUT2</accession>
<dbReference type="Proteomes" id="UP000251942">
    <property type="component" value="Unassembled WGS sequence"/>
</dbReference>
<protein>
    <submittedName>
        <fullName evidence="4">ATPase involved in DNA repair</fullName>
    </submittedName>
</protein>
<feature type="coiled-coil region" evidence="1">
    <location>
        <begin position="233"/>
        <end position="260"/>
    </location>
</feature>
<keyword evidence="1" id="KW-0175">Coiled coil</keyword>
<dbReference type="STRING" id="453.Lfee_1404"/>
<keyword evidence="5" id="KW-1185">Reference proteome</keyword>
<dbReference type="EMBL" id="UASS01000039">
    <property type="protein sequence ID" value="SPX62700.1"/>
    <property type="molecule type" value="Genomic_DNA"/>
</dbReference>
<evidence type="ECO:0000313" key="6">
    <source>
        <dbReference type="Proteomes" id="UP000251942"/>
    </source>
</evidence>
<proteinExistence type="predicted"/>
<name>A0A0W0TUT2_9GAMM</name>
<dbReference type="EMBL" id="LNYB01000051">
    <property type="protein sequence ID" value="KTC99238.1"/>
    <property type="molecule type" value="Genomic_DNA"/>
</dbReference>
<dbReference type="AlphaFoldDB" id="A0A0W0TUT2"/>
<feature type="region of interest" description="Disordered" evidence="2">
    <location>
        <begin position="181"/>
        <end position="202"/>
    </location>
</feature>
<reference evidence="3 5" key="1">
    <citation type="submission" date="2015-11" db="EMBL/GenBank/DDBJ databases">
        <title>Genomic analysis of 38 Legionella species identifies large and diverse effector repertoires.</title>
        <authorList>
            <person name="Burstein D."/>
            <person name="Amaro F."/>
            <person name="Zusman T."/>
            <person name="Lifshitz Z."/>
            <person name="Cohen O."/>
            <person name="Gilbert J.A."/>
            <person name="Pupko T."/>
            <person name="Shuman H.A."/>
            <person name="Segal G."/>
        </authorList>
    </citation>
    <scope>NUCLEOTIDE SEQUENCE [LARGE SCALE GENOMIC DNA]</scope>
    <source>
        <strain evidence="3 5">WO-44C</strain>
    </source>
</reference>
<evidence type="ECO:0000256" key="1">
    <source>
        <dbReference type="SAM" id="Coils"/>
    </source>
</evidence>
<evidence type="ECO:0000313" key="3">
    <source>
        <dbReference type="EMBL" id="KTC99238.1"/>
    </source>
</evidence>
<sequence>MLELYVWNPRNKNKKDIHGSLKGIAKAVVQGGNVGHMSLAVTLYENKHDLSEIDKKFKQLKFHQAMPIYESVKTGDPNELGFYKRGKKLKGISAFLSLWPGDEGITKLRAVQSFFRVGGKVKSLFSEKVQMDMRGEWSDSSDESPHSKRVIEHHRGSEFEPSELSQKQQAVDQRIAELEKQKQEMRSELEKKGRAPQTAMEKKLEARRKLLPQTTPNVVNLLSRPGVKKADDGLSAAQEKQELEKELKQLKLEFHNLLLNADMPKIYAYIEEYRQLTSEFNKINTLYDDEPDSIKVRRHLRLYFQRYPENEDAQELLALQTQITDAINKLRDLEKEEHRINELLKQYENIKKELHDLKQEKEQIELELENSEVTEGLSPDHKVSLPTRECGQPYFLDEIAILKKMERILHDPNYKYDLFGQNCARAVKECVMAGLSETTRKAIKKLPDYSKHFFDSRFFETPVMAIEWIFKLNHYLNELNQDPGLRAKTAVSPNPKPA</sequence>
<organism evidence="3 5">
    <name type="scientific">Legionella feeleii</name>
    <dbReference type="NCBI Taxonomy" id="453"/>
    <lineage>
        <taxon>Bacteria</taxon>
        <taxon>Pseudomonadati</taxon>
        <taxon>Pseudomonadota</taxon>
        <taxon>Gammaproteobacteria</taxon>
        <taxon>Legionellales</taxon>
        <taxon>Legionellaceae</taxon>
        <taxon>Legionella</taxon>
    </lineage>
</organism>
<gene>
    <name evidence="3" type="ORF">Lfee_1404</name>
    <name evidence="4" type="ORF">NCTC12022_03465</name>
</gene>
<evidence type="ECO:0000256" key="2">
    <source>
        <dbReference type="SAM" id="MobiDB-lite"/>
    </source>
</evidence>
<dbReference type="OrthoDB" id="5648498at2"/>